<evidence type="ECO:0000313" key="9">
    <source>
        <dbReference type="Proteomes" id="UP001139289"/>
    </source>
</evidence>
<dbReference type="SUPFAM" id="SSF46689">
    <property type="entry name" value="Homeodomain-like"/>
    <property type="match status" value="1"/>
</dbReference>
<evidence type="ECO:0000256" key="6">
    <source>
        <dbReference type="PROSITE-ProRule" id="PRU10137"/>
    </source>
</evidence>
<evidence type="ECO:0000256" key="5">
    <source>
        <dbReference type="PIRSR" id="PIRSR606118-50"/>
    </source>
</evidence>
<sequence length="194" mass="20602">MTTSTGAKLGYLRVSTGKQDEALQHEALDKAGVLKRNRYVDHGVSGSKTERPALSNLLADARSGDTITVYKLDRLGRSTAHVASLIADLTERGVFIESISDGLNSSTPTGRAMLQMLAIFAEMERSFIQERTVAGLAAAKAQGRKGGRPKVADSAKARKAQTLRDSGESVPEIAKTLGVSIATVYRITKAKASA</sequence>
<dbReference type="PANTHER" id="PTHR30461:SF2">
    <property type="entry name" value="SERINE RECOMBINASE PINE-RELATED"/>
    <property type="match status" value="1"/>
</dbReference>
<dbReference type="AlphaFoldDB" id="A0A9X1S1J3"/>
<evidence type="ECO:0000313" key="8">
    <source>
        <dbReference type="EMBL" id="MCC2030342.1"/>
    </source>
</evidence>
<protein>
    <submittedName>
        <fullName evidence="8">Recombinase family protein</fullName>
    </submittedName>
</protein>
<dbReference type="InterPro" id="IPR006119">
    <property type="entry name" value="Resolv_N"/>
</dbReference>
<name>A0A9X1S1J3_9MICO</name>
<accession>A0A9X1S1J3</accession>
<gene>
    <name evidence="8" type="ORF">KEC56_12605</name>
</gene>
<feature type="domain" description="Resolvase/invertase-type recombinase catalytic" evidence="7">
    <location>
        <begin position="7"/>
        <end position="143"/>
    </location>
</feature>
<keyword evidence="3" id="KW-0238">DNA-binding</keyword>
<proteinExistence type="inferred from homology"/>
<dbReference type="PANTHER" id="PTHR30461">
    <property type="entry name" value="DNA-INVERTASE FROM LAMBDOID PROPHAGE"/>
    <property type="match status" value="1"/>
</dbReference>
<comment type="similarity">
    <text evidence="1">Belongs to the site-specific recombinase resolvase family.</text>
</comment>
<dbReference type="Proteomes" id="UP001139289">
    <property type="component" value="Unassembled WGS sequence"/>
</dbReference>
<evidence type="ECO:0000256" key="4">
    <source>
        <dbReference type="ARBA" id="ARBA00023172"/>
    </source>
</evidence>
<dbReference type="InterPro" id="IPR050639">
    <property type="entry name" value="SSR_resolvase"/>
</dbReference>
<keyword evidence="2" id="KW-0229">DNA integration</keyword>
<dbReference type="InterPro" id="IPR036162">
    <property type="entry name" value="Resolvase-like_N_sf"/>
</dbReference>
<dbReference type="CDD" id="cd00569">
    <property type="entry name" value="HTH_Hin_like"/>
    <property type="match status" value="1"/>
</dbReference>
<dbReference type="EMBL" id="JAGTTM010000006">
    <property type="protein sequence ID" value="MCC2030342.1"/>
    <property type="molecule type" value="Genomic_DNA"/>
</dbReference>
<dbReference type="PROSITE" id="PS51736">
    <property type="entry name" value="RECOMBINASES_3"/>
    <property type="match status" value="1"/>
</dbReference>
<dbReference type="SUPFAM" id="SSF53041">
    <property type="entry name" value="Resolvase-like"/>
    <property type="match status" value="1"/>
</dbReference>
<dbReference type="Gene3D" id="1.10.10.60">
    <property type="entry name" value="Homeodomain-like"/>
    <property type="match status" value="1"/>
</dbReference>
<evidence type="ECO:0000256" key="1">
    <source>
        <dbReference type="ARBA" id="ARBA00009913"/>
    </source>
</evidence>
<dbReference type="RefSeq" id="WP_227531228.1">
    <property type="nucleotide sequence ID" value="NZ_JAGTTM010000006.1"/>
</dbReference>
<evidence type="ECO:0000256" key="2">
    <source>
        <dbReference type="ARBA" id="ARBA00022908"/>
    </source>
</evidence>
<dbReference type="GO" id="GO:0003677">
    <property type="term" value="F:DNA binding"/>
    <property type="evidence" value="ECO:0007669"/>
    <property type="project" value="UniProtKB-KW"/>
</dbReference>
<evidence type="ECO:0000256" key="3">
    <source>
        <dbReference type="ARBA" id="ARBA00023125"/>
    </source>
</evidence>
<dbReference type="Gene3D" id="3.40.50.1390">
    <property type="entry name" value="Resolvase, N-terminal catalytic domain"/>
    <property type="match status" value="1"/>
</dbReference>
<dbReference type="InterPro" id="IPR009057">
    <property type="entry name" value="Homeodomain-like_sf"/>
</dbReference>
<organism evidence="8 9">
    <name type="scientific">Microbacterium tenebrionis</name>
    <dbReference type="NCBI Taxonomy" id="2830665"/>
    <lineage>
        <taxon>Bacteria</taxon>
        <taxon>Bacillati</taxon>
        <taxon>Actinomycetota</taxon>
        <taxon>Actinomycetes</taxon>
        <taxon>Micrococcales</taxon>
        <taxon>Microbacteriaceae</taxon>
        <taxon>Microbacterium</taxon>
    </lineage>
</organism>
<dbReference type="InterPro" id="IPR006120">
    <property type="entry name" value="Resolvase_HTH_dom"/>
</dbReference>
<evidence type="ECO:0000259" key="7">
    <source>
        <dbReference type="PROSITE" id="PS51736"/>
    </source>
</evidence>
<keyword evidence="9" id="KW-1185">Reference proteome</keyword>
<dbReference type="GO" id="GO:0015074">
    <property type="term" value="P:DNA integration"/>
    <property type="evidence" value="ECO:0007669"/>
    <property type="project" value="UniProtKB-KW"/>
</dbReference>
<comment type="caution">
    <text evidence="8">The sequence shown here is derived from an EMBL/GenBank/DDBJ whole genome shotgun (WGS) entry which is preliminary data.</text>
</comment>
<reference evidence="8" key="1">
    <citation type="submission" date="2021-04" db="EMBL/GenBank/DDBJ databases">
        <title>Microbacterium tenobrionis sp. nov. and Microbacterium allomyrinae sp. nov., isolated from larvae of Tenobrio molitor and Allomyrina dichotoma, respectively.</title>
        <authorList>
            <person name="Lee S.D."/>
        </authorList>
    </citation>
    <scope>NUCLEOTIDE SEQUENCE</scope>
    <source>
        <strain evidence="8">YMB-B2</strain>
    </source>
</reference>
<dbReference type="InterPro" id="IPR006118">
    <property type="entry name" value="Recombinase_CS"/>
</dbReference>
<dbReference type="GO" id="GO:0000150">
    <property type="term" value="F:DNA strand exchange activity"/>
    <property type="evidence" value="ECO:0007669"/>
    <property type="project" value="InterPro"/>
</dbReference>
<dbReference type="Pfam" id="PF02796">
    <property type="entry name" value="HTH_7"/>
    <property type="match status" value="1"/>
</dbReference>
<keyword evidence="4" id="KW-0233">DNA recombination</keyword>
<dbReference type="CDD" id="cd03768">
    <property type="entry name" value="SR_ResInv"/>
    <property type="match status" value="1"/>
</dbReference>
<dbReference type="Pfam" id="PF00239">
    <property type="entry name" value="Resolvase"/>
    <property type="match status" value="1"/>
</dbReference>
<dbReference type="PROSITE" id="PS00397">
    <property type="entry name" value="RECOMBINASES_1"/>
    <property type="match status" value="1"/>
</dbReference>
<dbReference type="SMART" id="SM00857">
    <property type="entry name" value="Resolvase"/>
    <property type="match status" value="1"/>
</dbReference>
<feature type="active site" description="O-(5'-phospho-DNA)-serine intermediate" evidence="5 6">
    <location>
        <position position="15"/>
    </location>
</feature>